<dbReference type="InterPro" id="IPR033116">
    <property type="entry name" value="TRYPSIN_SER"/>
</dbReference>
<dbReference type="AlphaFoldDB" id="A0A4P2QDP7"/>
<dbReference type="InterPro" id="IPR001314">
    <property type="entry name" value="Peptidase_S1A"/>
</dbReference>
<dbReference type="SMART" id="SM00020">
    <property type="entry name" value="Tryp_SPc"/>
    <property type="match status" value="1"/>
</dbReference>
<evidence type="ECO:0000256" key="1">
    <source>
        <dbReference type="ARBA" id="ARBA00023157"/>
    </source>
</evidence>
<keyword evidence="2" id="KW-0720">Serine protease</keyword>
<dbReference type="EMBL" id="CP012670">
    <property type="protein sequence ID" value="AUX27541.1"/>
    <property type="molecule type" value="Genomic_DNA"/>
</dbReference>
<evidence type="ECO:0000256" key="2">
    <source>
        <dbReference type="RuleBase" id="RU363034"/>
    </source>
</evidence>
<dbReference type="Gene3D" id="2.40.10.10">
    <property type="entry name" value="Trypsin-like serine proteases"/>
    <property type="match status" value="1"/>
</dbReference>
<name>A0A4P2QDP7_SORCE</name>
<keyword evidence="2" id="KW-0378">Hydrolase</keyword>
<accession>A0A4P2QDP7</accession>
<dbReference type="PROSITE" id="PS00134">
    <property type="entry name" value="TRYPSIN_HIS"/>
    <property type="match status" value="1"/>
</dbReference>
<feature type="chain" id="PRO_5020666067" description="Peptidase S1 domain-containing protein" evidence="3">
    <location>
        <begin position="26"/>
        <end position="476"/>
    </location>
</feature>
<dbReference type="PANTHER" id="PTHR24260">
    <property type="match status" value="1"/>
</dbReference>
<keyword evidence="1" id="KW-1015">Disulfide bond</keyword>
<dbReference type="InterPro" id="IPR009003">
    <property type="entry name" value="Peptidase_S1_PA"/>
</dbReference>
<dbReference type="PROSITE" id="PS00135">
    <property type="entry name" value="TRYPSIN_SER"/>
    <property type="match status" value="1"/>
</dbReference>
<dbReference type="OrthoDB" id="5290391at2"/>
<keyword evidence="3" id="KW-0732">Signal</keyword>
<keyword evidence="2" id="KW-0645">Protease</keyword>
<evidence type="ECO:0000259" key="4">
    <source>
        <dbReference type="PROSITE" id="PS50240"/>
    </source>
</evidence>
<dbReference type="InterPro" id="IPR001254">
    <property type="entry name" value="Trypsin_dom"/>
</dbReference>
<organism evidence="5 6">
    <name type="scientific">Sorangium cellulosum</name>
    <name type="common">Polyangium cellulosum</name>
    <dbReference type="NCBI Taxonomy" id="56"/>
    <lineage>
        <taxon>Bacteria</taxon>
        <taxon>Pseudomonadati</taxon>
        <taxon>Myxococcota</taxon>
        <taxon>Polyangia</taxon>
        <taxon>Polyangiales</taxon>
        <taxon>Polyangiaceae</taxon>
        <taxon>Sorangium</taxon>
    </lineage>
</organism>
<dbReference type="InterPro" id="IPR051333">
    <property type="entry name" value="CLIP_Serine_Protease"/>
</dbReference>
<dbReference type="SUPFAM" id="SSF50494">
    <property type="entry name" value="Trypsin-like serine proteases"/>
    <property type="match status" value="1"/>
</dbReference>
<dbReference type="GO" id="GO:0004252">
    <property type="term" value="F:serine-type endopeptidase activity"/>
    <property type="evidence" value="ECO:0007669"/>
    <property type="project" value="InterPro"/>
</dbReference>
<dbReference type="PANTHER" id="PTHR24260:SF136">
    <property type="entry name" value="GH08193P-RELATED"/>
    <property type="match status" value="1"/>
</dbReference>
<dbReference type="Pfam" id="PF00089">
    <property type="entry name" value="Trypsin"/>
    <property type="match status" value="1"/>
</dbReference>
<dbReference type="InterPro" id="IPR043504">
    <property type="entry name" value="Peptidase_S1_PA_chymotrypsin"/>
</dbReference>
<reference evidence="5 6" key="1">
    <citation type="submission" date="2015-09" db="EMBL/GenBank/DDBJ databases">
        <title>Sorangium comparison.</title>
        <authorList>
            <person name="Zaburannyi N."/>
            <person name="Bunk B."/>
            <person name="Overmann J."/>
            <person name="Mueller R."/>
        </authorList>
    </citation>
    <scope>NUCLEOTIDE SEQUENCE [LARGE SCALE GENOMIC DNA]</scope>
    <source>
        <strain evidence="5 6">So ceGT47</strain>
    </source>
</reference>
<evidence type="ECO:0000256" key="3">
    <source>
        <dbReference type="SAM" id="SignalP"/>
    </source>
</evidence>
<dbReference type="Proteomes" id="UP000295781">
    <property type="component" value="Chromosome"/>
</dbReference>
<evidence type="ECO:0000313" key="6">
    <source>
        <dbReference type="Proteomes" id="UP000295781"/>
    </source>
</evidence>
<gene>
    <name evidence="5" type="ORF">SOCEGT47_081350</name>
</gene>
<dbReference type="InterPro" id="IPR018114">
    <property type="entry name" value="TRYPSIN_HIS"/>
</dbReference>
<dbReference type="PROSITE" id="PS50240">
    <property type="entry name" value="TRYPSIN_DOM"/>
    <property type="match status" value="1"/>
</dbReference>
<protein>
    <recommendedName>
        <fullName evidence="4">Peptidase S1 domain-containing protein</fullName>
    </recommendedName>
</protein>
<dbReference type="PRINTS" id="PR00722">
    <property type="entry name" value="CHYMOTRYPSIN"/>
</dbReference>
<feature type="signal peptide" evidence="3">
    <location>
        <begin position="1"/>
        <end position="25"/>
    </location>
</feature>
<evidence type="ECO:0000313" key="5">
    <source>
        <dbReference type="EMBL" id="AUX27541.1"/>
    </source>
</evidence>
<sequence length="476" mass="47573">MTARMARGPLAAALLLLPALSCAPADGPAPPELAGARQRVTNGTPAISDAAVVGVARGGVVGCTGVLIHPRVVLTAAHCLAGDPPDTVLVGLSAAEGVHVDVVRAWSSPEYRSGVADHDLGALLLREPLDIAPVPASARPLSGDDAGRIVRIVGFGREDPDARGGEARRMQGTAALGELSALTFSLSPSPSGACGGDSGGPVLGSAAAEGEEVLLGIISRGDDACAERASAVRVDAHLGGFIAPLLAVIDGTAGQVGERCVEPGNCASGLCVAPEDAPSFAYCSRPCERSADCPAGMRCDGDEEGRPQCRYAGPSPGAIGAACDRHEACELGLCALFRGEAGPTCSALCFPEDREPCPHGGVCAPAVGTPVHGCKYEAPPPLEAVGGCSAGRPLPATGAAPHGLAPIAGGALLLGLRALGLRAVGLRAVGLRAVGLRAVGLRAVGLRAVGLRAVGLRALRRGRTQARRPGSLTIRA</sequence>
<dbReference type="GO" id="GO:0006508">
    <property type="term" value="P:proteolysis"/>
    <property type="evidence" value="ECO:0007669"/>
    <property type="project" value="UniProtKB-KW"/>
</dbReference>
<proteinExistence type="predicted"/>
<feature type="domain" description="Peptidase S1" evidence="4">
    <location>
        <begin position="33"/>
        <end position="227"/>
    </location>
</feature>